<dbReference type="NCBIfam" id="TIGR03023">
    <property type="entry name" value="WcaJ_sugtrans"/>
    <property type="match status" value="1"/>
</dbReference>
<keyword evidence="4 7" id="KW-0812">Transmembrane</keyword>
<dbReference type="Pfam" id="PF13727">
    <property type="entry name" value="CoA_binding_3"/>
    <property type="match status" value="1"/>
</dbReference>
<dbReference type="AlphaFoldDB" id="A0A0E3Z1T6"/>
<protein>
    <submittedName>
        <fullName evidence="9">UDP-phosphate galactose phosphotransferase</fullName>
    </submittedName>
</protein>
<dbReference type="InterPro" id="IPR003362">
    <property type="entry name" value="Bact_transf"/>
</dbReference>
<dbReference type="GO" id="GO:0089702">
    <property type="term" value="F:undecaprenyl-phosphate glucose phosphotransferase activity"/>
    <property type="evidence" value="ECO:0007669"/>
    <property type="project" value="TreeGrafter"/>
</dbReference>
<dbReference type="PANTHER" id="PTHR30576">
    <property type="entry name" value="COLANIC BIOSYNTHESIS UDP-GLUCOSE LIPID CARRIER TRANSFERASE"/>
    <property type="match status" value="1"/>
</dbReference>
<dbReference type="Gene3D" id="3.40.50.720">
    <property type="entry name" value="NAD(P)-binding Rossmann-like Domain"/>
    <property type="match status" value="1"/>
</dbReference>
<dbReference type="GO" id="GO:0009242">
    <property type="term" value="P:colanic acid biosynthetic process"/>
    <property type="evidence" value="ECO:0007669"/>
    <property type="project" value="TreeGrafter"/>
</dbReference>
<evidence type="ECO:0000259" key="8">
    <source>
        <dbReference type="Pfam" id="PF02397"/>
    </source>
</evidence>
<dbReference type="EMBL" id="CP011144">
    <property type="protein sequence ID" value="AKC86802.1"/>
    <property type="molecule type" value="Genomic_DNA"/>
</dbReference>
<keyword evidence="3 9" id="KW-0808">Transferase</keyword>
<dbReference type="Pfam" id="PF02397">
    <property type="entry name" value="Bac_transf"/>
    <property type="match status" value="1"/>
</dbReference>
<dbReference type="PATRIC" id="fig|314722.6.peg.1844"/>
<accession>A0A0E3Z1T6</accession>
<reference evidence="9 10" key="1">
    <citation type="journal article" date="2015" name="Genome Announc.">
        <title>Complete Genome Sequence of Pseudoxanthomonas suwonensis Strain J1, a Cellulose-Degrading Bacterium Isolated from Leaf- and Wood-Enriched Soil.</title>
        <authorList>
            <person name="Hou L."/>
            <person name="Jiang J."/>
            <person name="Xu Z."/>
            <person name="Zhou Y."/>
            <person name="Leung F.C."/>
        </authorList>
    </citation>
    <scope>NUCLEOTIDE SEQUENCE [LARGE SCALE GENOMIC DNA]</scope>
    <source>
        <strain evidence="9 10">J1</strain>
    </source>
</reference>
<sequence length="477" mass="52781">MLYTPLRPYAEVKSGSVSKFSAALGATLRLGDPAMLVTGALLAHGLRFGNLALPLDYVRIVVLTVLFALLVFGASPLYRSWRGRGLTAEVFQLALQWIMVFAGLVLYTAVLQVTESLSRLWLGAWFGLSLAGAVALRVATRSAAAWIRAQGMDLRTAVIVGANPDAQRIVNTMHSETWMGIRVEGWFATHADRSPLSGVPPLGRIDGLAGYVESRHIDQVWIALPMREQAQIAYVLRQLEHSTAEIKLLPDLFGLQLLNHSVEQIGGLPVLNLRSSPLDGPAHAIKSVMDRVLASLILLLIAPLLAAIAIGVKLSSPGPVLFRQLRHGMGGKPIEVWKFRSMRLHEEHDGQVIQARRGDARVTPFGAFLRRTSLDELPQFFNVLQGTMSIVGPRPHALAHNEQYKALVDRYMQRHRVKPGITGWAQVNGLRGETDTVSKMARRVEYDLYYLQNWSPWFDLRIIVMTVVKGFVGKNAF</sequence>
<keyword evidence="6 7" id="KW-0472">Membrane</keyword>
<feature type="domain" description="Bacterial sugar transferase" evidence="8">
    <location>
        <begin position="286"/>
        <end position="469"/>
    </location>
</feature>
<proteinExistence type="inferred from homology"/>
<dbReference type="InterPro" id="IPR017473">
    <property type="entry name" value="Undecaprenyl-P_gluc_Ptfrase"/>
</dbReference>
<feature type="transmembrane region" description="Helical" evidence="7">
    <location>
        <begin position="292"/>
        <end position="312"/>
    </location>
</feature>
<evidence type="ECO:0000256" key="2">
    <source>
        <dbReference type="ARBA" id="ARBA00006464"/>
    </source>
</evidence>
<evidence type="ECO:0000313" key="9">
    <source>
        <dbReference type="EMBL" id="AKC86802.1"/>
    </source>
</evidence>
<evidence type="ECO:0000256" key="4">
    <source>
        <dbReference type="ARBA" id="ARBA00022692"/>
    </source>
</evidence>
<dbReference type="OrthoDB" id="9808602at2"/>
<feature type="transmembrane region" description="Helical" evidence="7">
    <location>
        <begin position="120"/>
        <end position="139"/>
    </location>
</feature>
<gene>
    <name evidence="9" type="ORF">WQ53_08570</name>
</gene>
<dbReference type="NCBIfam" id="TIGR03025">
    <property type="entry name" value="EPS_sugtrans"/>
    <property type="match status" value="1"/>
</dbReference>
<dbReference type="Proteomes" id="UP000033067">
    <property type="component" value="Chromosome"/>
</dbReference>
<dbReference type="PANTHER" id="PTHR30576:SF21">
    <property type="entry name" value="UDP-GLUCOSE:UNDECAPRENYL-PHOSPHATE GLUCOSE-1-PHOSPHATE TRANSFERASE"/>
    <property type="match status" value="1"/>
</dbReference>
<dbReference type="InterPro" id="IPR017475">
    <property type="entry name" value="EPS_sugar_tfrase"/>
</dbReference>
<evidence type="ECO:0000256" key="1">
    <source>
        <dbReference type="ARBA" id="ARBA00004141"/>
    </source>
</evidence>
<keyword evidence="10" id="KW-1185">Reference proteome</keyword>
<evidence type="ECO:0000256" key="7">
    <source>
        <dbReference type="SAM" id="Phobius"/>
    </source>
</evidence>
<dbReference type="KEGG" id="psuw:WQ53_08570"/>
<evidence type="ECO:0000313" key="10">
    <source>
        <dbReference type="Proteomes" id="UP000033067"/>
    </source>
</evidence>
<evidence type="ECO:0000256" key="3">
    <source>
        <dbReference type="ARBA" id="ARBA00022679"/>
    </source>
</evidence>
<comment type="subcellular location">
    <subcellularLocation>
        <location evidence="1">Membrane</location>
        <topology evidence="1">Multi-pass membrane protein</topology>
    </subcellularLocation>
</comment>
<dbReference type="RefSeq" id="WP_052631779.1">
    <property type="nucleotide sequence ID" value="NZ_CP011144.1"/>
</dbReference>
<comment type="similarity">
    <text evidence="2">Belongs to the bacterial sugar transferase family.</text>
</comment>
<feature type="transmembrane region" description="Helical" evidence="7">
    <location>
        <begin position="57"/>
        <end position="78"/>
    </location>
</feature>
<keyword evidence="5 7" id="KW-1133">Transmembrane helix</keyword>
<organism evidence="9 10">
    <name type="scientific">Pseudoxanthomonas suwonensis</name>
    <dbReference type="NCBI Taxonomy" id="314722"/>
    <lineage>
        <taxon>Bacteria</taxon>
        <taxon>Pseudomonadati</taxon>
        <taxon>Pseudomonadota</taxon>
        <taxon>Gammaproteobacteria</taxon>
        <taxon>Lysobacterales</taxon>
        <taxon>Lysobacteraceae</taxon>
        <taxon>Pseudoxanthomonas</taxon>
    </lineage>
</organism>
<name>A0A0E3Z1T6_9GAMM</name>
<evidence type="ECO:0000256" key="6">
    <source>
        <dbReference type="ARBA" id="ARBA00023136"/>
    </source>
</evidence>
<dbReference type="GO" id="GO:0016020">
    <property type="term" value="C:membrane"/>
    <property type="evidence" value="ECO:0007669"/>
    <property type="project" value="UniProtKB-SubCell"/>
</dbReference>
<feature type="transmembrane region" description="Helical" evidence="7">
    <location>
        <begin position="90"/>
        <end position="114"/>
    </location>
</feature>
<evidence type="ECO:0000256" key="5">
    <source>
        <dbReference type="ARBA" id="ARBA00022989"/>
    </source>
</evidence>